<protein>
    <submittedName>
        <fullName evidence="2">Uncharacterized protein</fullName>
    </submittedName>
</protein>
<dbReference type="AlphaFoldDB" id="A0A550CE31"/>
<feature type="region of interest" description="Disordered" evidence="1">
    <location>
        <begin position="83"/>
        <end position="156"/>
    </location>
</feature>
<keyword evidence="3" id="KW-1185">Reference proteome</keyword>
<feature type="region of interest" description="Disordered" evidence="1">
    <location>
        <begin position="1"/>
        <end position="23"/>
    </location>
</feature>
<reference evidence="2 3" key="1">
    <citation type="journal article" date="2019" name="New Phytol.">
        <title>Comparative genomics reveals unique wood-decay strategies and fruiting body development in the Schizophyllaceae.</title>
        <authorList>
            <person name="Almasi E."/>
            <person name="Sahu N."/>
            <person name="Krizsan K."/>
            <person name="Balint B."/>
            <person name="Kovacs G.M."/>
            <person name="Kiss B."/>
            <person name="Cseklye J."/>
            <person name="Drula E."/>
            <person name="Henrissat B."/>
            <person name="Nagy I."/>
            <person name="Chovatia M."/>
            <person name="Adam C."/>
            <person name="LaButti K."/>
            <person name="Lipzen A."/>
            <person name="Riley R."/>
            <person name="Grigoriev I.V."/>
            <person name="Nagy L.G."/>
        </authorList>
    </citation>
    <scope>NUCLEOTIDE SEQUENCE [LARGE SCALE GENOMIC DNA]</scope>
    <source>
        <strain evidence="2 3">NL-1724</strain>
    </source>
</reference>
<dbReference type="Proteomes" id="UP000320762">
    <property type="component" value="Unassembled WGS sequence"/>
</dbReference>
<sequence>MSNPSASSYGTPRMRQPSSAVSSNINHSANIMQTMGKLGDIIRTYGRDNHIAGNMGKVIDYMEFLSGAERAARALLHGLEDLSVPPNNMTEGAPTTSPSRSQAMASEAIPPHVPSARQPAKTADHQRNVPETPSVNSSRAESASRAKPTKSSSWPATTAASVIPPLLATFTDLAVTGQVLRREQEAPDDPSSRSAAVRIERAKVIDSLIDTTAYNTDLSKDDDLLQLCKDLEQCSDVALSNLLVVGTNLYESSDVFDIFHSTVCRHADVLYEVVAAAATIASAVAQNMDSSTAAVVLGSVGGALKAGADLLARTTVGPSPTNTLSAVANALHTIDDLVYAAELMLLSYIELQSIVRIILALRQEGNAFCPKDKARIAQFFYSFGRHFDTATGNSIELVSEEERRKLENTRKIHRGAVAGAYQATNARDPHQGSVVCRKVGSPVRAVFPSHATLKANRKRRCALGLIQTTALATRLADALHQRRTRAKSEGTGLPTFLQTTVLERGAVVARRNKPRCCAREGGHTMFPEFGQVKLLSEAAHTTSQHYFSLVLLVWEACERRDLPDYVQSATYSVGNYLILAGSAIKAFSQVFLAAQNGIRCSDEVLDYTLLGLNSASNALDYSFDILCKSSGNVLASLSALEHDALAALSYPPVMHYAIVHIIGAQWTDRQYALAKLARFVERVEQDVDRIVSLAVELRLAIRGLCERFSVSKLREIRTLGKERAQVSELLARTAHFVSQWEEIISFRGRHILRFNTSILMKSANHRRPE</sequence>
<comment type="caution">
    <text evidence="2">The sequence shown here is derived from an EMBL/GenBank/DDBJ whole genome shotgun (WGS) entry which is preliminary data.</text>
</comment>
<dbReference type="OrthoDB" id="3098608at2759"/>
<proteinExistence type="predicted"/>
<evidence type="ECO:0000313" key="3">
    <source>
        <dbReference type="Proteomes" id="UP000320762"/>
    </source>
</evidence>
<organism evidence="2 3">
    <name type="scientific">Schizophyllum amplum</name>
    <dbReference type="NCBI Taxonomy" id="97359"/>
    <lineage>
        <taxon>Eukaryota</taxon>
        <taxon>Fungi</taxon>
        <taxon>Dikarya</taxon>
        <taxon>Basidiomycota</taxon>
        <taxon>Agaricomycotina</taxon>
        <taxon>Agaricomycetes</taxon>
        <taxon>Agaricomycetidae</taxon>
        <taxon>Agaricales</taxon>
        <taxon>Schizophyllaceae</taxon>
        <taxon>Schizophyllum</taxon>
    </lineage>
</organism>
<evidence type="ECO:0000313" key="2">
    <source>
        <dbReference type="EMBL" id="TRM63060.1"/>
    </source>
</evidence>
<gene>
    <name evidence="2" type="ORF">BD626DRAFT_583571</name>
</gene>
<name>A0A550CE31_9AGAR</name>
<evidence type="ECO:0000256" key="1">
    <source>
        <dbReference type="SAM" id="MobiDB-lite"/>
    </source>
</evidence>
<feature type="compositionally biased region" description="Polar residues" evidence="1">
    <location>
        <begin position="85"/>
        <end position="104"/>
    </location>
</feature>
<feature type="compositionally biased region" description="Polar residues" evidence="1">
    <location>
        <begin position="129"/>
        <end position="141"/>
    </location>
</feature>
<accession>A0A550CE31</accession>
<dbReference type="EMBL" id="VDMD01000010">
    <property type="protein sequence ID" value="TRM63060.1"/>
    <property type="molecule type" value="Genomic_DNA"/>
</dbReference>